<feature type="region of interest" description="Disordered" evidence="1">
    <location>
        <begin position="1"/>
        <end position="33"/>
    </location>
</feature>
<organism evidence="2 3">
    <name type="scientific">Ficus carica</name>
    <name type="common">Common fig</name>
    <dbReference type="NCBI Taxonomy" id="3494"/>
    <lineage>
        <taxon>Eukaryota</taxon>
        <taxon>Viridiplantae</taxon>
        <taxon>Streptophyta</taxon>
        <taxon>Embryophyta</taxon>
        <taxon>Tracheophyta</taxon>
        <taxon>Spermatophyta</taxon>
        <taxon>Magnoliopsida</taxon>
        <taxon>eudicotyledons</taxon>
        <taxon>Gunneridae</taxon>
        <taxon>Pentapetalae</taxon>
        <taxon>rosids</taxon>
        <taxon>fabids</taxon>
        <taxon>Rosales</taxon>
        <taxon>Moraceae</taxon>
        <taxon>Ficeae</taxon>
        <taxon>Ficus</taxon>
    </lineage>
</organism>
<dbReference type="Proteomes" id="UP001187192">
    <property type="component" value="Unassembled WGS sequence"/>
</dbReference>
<name>A0AA88D4K3_FICCA</name>
<comment type="caution">
    <text evidence="2">The sequence shown here is derived from an EMBL/GenBank/DDBJ whole genome shotgun (WGS) entry which is preliminary data.</text>
</comment>
<gene>
    <name evidence="2" type="ORF">TIFTF001_010496</name>
</gene>
<accession>A0AA88D4K3</accession>
<dbReference type="AlphaFoldDB" id="A0AA88D4K3"/>
<protein>
    <submittedName>
        <fullName evidence="2">Uncharacterized protein</fullName>
    </submittedName>
</protein>
<evidence type="ECO:0000256" key="1">
    <source>
        <dbReference type="SAM" id="MobiDB-lite"/>
    </source>
</evidence>
<keyword evidence="3" id="KW-1185">Reference proteome</keyword>
<evidence type="ECO:0000313" key="2">
    <source>
        <dbReference type="EMBL" id="GMN41262.1"/>
    </source>
</evidence>
<dbReference type="EMBL" id="BTGU01000012">
    <property type="protein sequence ID" value="GMN41262.1"/>
    <property type="molecule type" value="Genomic_DNA"/>
</dbReference>
<proteinExistence type="predicted"/>
<reference evidence="2" key="1">
    <citation type="submission" date="2023-07" db="EMBL/GenBank/DDBJ databases">
        <title>draft genome sequence of fig (Ficus carica).</title>
        <authorList>
            <person name="Takahashi T."/>
            <person name="Nishimura K."/>
        </authorList>
    </citation>
    <scope>NUCLEOTIDE SEQUENCE</scope>
</reference>
<sequence length="33" mass="3391">MPATTEIGYGVAGGYDHGDGEYKTAGSPEISCR</sequence>
<evidence type="ECO:0000313" key="3">
    <source>
        <dbReference type="Proteomes" id="UP001187192"/>
    </source>
</evidence>